<name>A0A4D6LPA2_VIGUN</name>
<proteinExistence type="predicted"/>
<dbReference type="Proteomes" id="UP000501690">
    <property type="component" value="Linkage Group LG4"/>
</dbReference>
<evidence type="ECO:0000313" key="2">
    <source>
        <dbReference type="Proteomes" id="UP000501690"/>
    </source>
</evidence>
<reference evidence="1 2" key="1">
    <citation type="submission" date="2019-04" db="EMBL/GenBank/DDBJ databases">
        <title>An improved genome assembly and genetic linkage map for asparagus bean, Vigna unguiculata ssp. sesquipedialis.</title>
        <authorList>
            <person name="Xia Q."/>
            <person name="Zhang R."/>
            <person name="Dong Y."/>
        </authorList>
    </citation>
    <scope>NUCLEOTIDE SEQUENCE [LARGE SCALE GENOMIC DNA]</scope>
    <source>
        <tissue evidence="1">Leaf</tissue>
    </source>
</reference>
<dbReference type="AlphaFoldDB" id="A0A4D6LPA2"/>
<accession>A0A4D6LPA2</accession>
<sequence>MVGKSGICGLRKVHGEYSETRNVSVLIQRLAVVTDRQAIATTSVRSGRILPSGEEGIARRLQWKRCIRIGDALGGVNCSARRCLQLLEILRHLALGGTCPPLGDLVAEPIGESAKKTFVALKKNFGFLKENSKETKLGELDSDFFICSHNRQASHTISCIFGFLEEEPPGRDCAAKRHIAFQSLFLGCMQRLAEYSETRNVSVLIQRLAVVTDRQAIATTSVRSGRILPSGEEGIARRLQWKRCIRIGDALGGVNCSARRCLQLLEILRHLALGGTCPPLGDLVAVSPSRWTFIPRVELGMASLELSSGWRMNTRNP</sequence>
<protein>
    <submittedName>
        <fullName evidence="1">Uncharacterized protein</fullName>
    </submittedName>
</protein>
<gene>
    <name evidence="1" type="ORF">DEO72_LG4g1203</name>
</gene>
<evidence type="ECO:0000313" key="1">
    <source>
        <dbReference type="EMBL" id="QCD90248.1"/>
    </source>
</evidence>
<dbReference type="EMBL" id="CP039348">
    <property type="protein sequence ID" value="QCD90248.1"/>
    <property type="molecule type" value="Genomic_DNA"/>
</dbReference>
<keyword evidence="2" id="KW-1185">Reference proteome</keyword>
<organism evidence="1 2">
    <name type="scientific">Vigna unguiculata</name>
    <name type="common">Cowpea</name>
    <dbReference type="NCBI Taxonomy" id="3917"/>
    <lineage>
        <taxon>Eukaryota</taxon>
        <taxon>Viridiplantae</taxon>
        <taxon>Streptophyta</taxon>
        <taxon>Embryophyta</taxon>
        <taxon>Tracheophyta</taxon>
        <taxon>Spermatophyta</taxon>
        <taxon>Magnoliopsida</taxon>
        <taxon>eudicotyledons</taxon>
        <taxon>Gunneridae</taxon>
        <taxon>Pentapetalae</taxon>
        <taxon>rosids</taxon>
        <taxon>fabids</taxon>
        <taxon>Fabales</taxon>
        <taxon>Fabaceae</taxon>
        <taxon>Papilionoideae</taxon>
        <taxon>50 kb inversion clade</taxon>
        <taxon>NPAAA clade</taxon>
        <taxon>indigoferoid/millettioid clade</taxon>
        <taxon>Phaseoleae</taxon>
        <taxon>Vigna</taxon>
    </lineage>
</organism>